<accession>A0A388KM01</accession>
<dbReference type="AlphaFoldDB" id="A0A388KM01"/>
<dbReference type="GO" id="GO:0009535">
    <property type="term" value="C:chloroplast thylakoid membrane"/>
    <property type="evidence" value="ECO:0007669"/>
    <property type="project" value="TreeGrafter"/>
</dbReference>
<keyword evidence="3" id="KW-1185">Reference proteome</keyword>
<evidence type="ECO:0000313" key="2">
    <source>
        <dbReference type="EMBL" id="GBG71079.1"/>
    </source>
</evidence>
<reference evidence="2 3" key="1">
    <citation type="journal article" date="2018" name="Cell">
        <title>The Chara Genome: Secondary Complexity and Implications for Plant Terrestrialization.</title>
        <authorList>
            <person name="Nishiyama T."/>
            <person name="Sakayama H."/>
            <person name="Vries J.D."/>
            <person name="Buschmann H."/>
            <person name="Saint-Marcoux D."/>
            <person name="Ullrich K.K."/>
            <person name="Haas F.B."/>
            <person name="Vanderstraeten L."/>
            <person name="Becker D."/>
            <person name="Lang D."/>
            <person name="Vosolsobe S."/>
            <person name="Rombauts S."/>
            <person name="Wilhelmsson P.K.I."/>
            <person name="Janitza P."/>
            <person name="Kern R."/>
            <person name="Heyl A."/>
            <person name="Rumpler F."/>
            <person name="Villalobos L.I.A.C."/>
            <person name="Clay J.M."/>
            <person name="Skokan R."/>
            <person name="Toyoda A."/>
            <person name="Suzuki Y."/>
            <person name="Kagoshima H."/>
            <person name="Schijlen E."/>
            <person name="Tajeshwar N."/>
            <person name="Catarino B."/>
            <person name="Hetherington A.J."/>
            <person name="Saltykova A."/>
            <person name="Bonnot C."/>
            <person name="Breuninger H."/>
            <person name="Symeonidi A."/>
            <person name="Radhakrishnan G.V."/>
            <person name="Van Nieuwerburgh F."/>
            <person name="Deforce D."/>
            <person name="Chang C."/>
            <person name="Karol K.G."/>
            <person name="Hedrich R."/>
            <person name="Ulvskov P."/>
            <person name="Glockner G."/>
            <person name="Delwiche C.F."/>
            <person name="Petrasek J."/>
            <person name="Van de Peer Y."/>
            <person name="Friml J."/>
            <person name="Beilby M."/>
            <person name="Dolan L."/>
            <person name="Kohara Y."/>
            <person name="Sugano S."/>
            <person name="Fujiyama A."/>
            <person name="Delaux P.-M."/>
            <person name="Quint M."/>
            <person name="TheiBen G."/>
            <person name="Hagemann M."/>
            <person name="Harholt J."/>
            <person name="Dunand C."/>
            <person name="Zachgo S."/>
            <person name="Langdale J."/>
            <person name="Maumus F."/>
            <person name="Straeten D.V.D."/>
            <person name="Gould S.B."/>
            <person name="Rensing S.A."/>
        </authorList>
    </citation>
    <scope>NUCLEOTIDE SEQUENCE [LARGE SCALE GENOMIC DNA]</scope>
    <source>
        <strain evidence="2 3">S276</strain>
    </source>
</reference>
<comment type="caution">
    <text evidence="2">The sequence shown here is derived from an EMBL/GenBank/DDBJ whole genome shotgun (WGS) entry which is preliminary data.</text>
</comment>
<gene>
    <name evidence="2" type="ORF">CBR_g8379</name>
</gene>
<keyword evidence="1" id="KW-0812">Transmembrane</keyword>
<evidence type="ECO:0000313" key="3">
    <source>
        <dbReference type="Proteomes" id="UP000265515"/>
    </source>
</evidence>
<organism evidence="2 3">
    <name type="scientific">Chara braunii</name>
    <name type="common">Braun's stonewort</name>
    <dbReference type="NCBI Taxonomy" id="69332"/>
    <lineage>
        <taxon>Eukaryota</taxon>
        <taxon>Viridiplantae</taxon>
        <taxon>Streptophyta</taxon>
        <taxon>Charophyceae</taxon>
        <taxon>Charales</taxon>
        <taxon>Characeae</taxon>
        <taxon>Chara</taxon>
    </lineage>
</organism>
<keyword evidence="1" id="KW-0472">Membrane</keyword>
<sequence>MAVQTAGMAWQLHCCQGAFQDVRSLSGWTASCSSTWNSSSPSAAFVLRRCRQHKMSIKTEDHNKRYFLAEMPWQPMRQCDIAMCLRAWRQWAQIQIWVAMALDANGRYNECILLYKTLEAKHPAKNIRRQAMDLRFILEAPKLKISKDEMVSIPIIDADPNSSVAGKKSWTQTARERQSRARMMRAKIYDPLDDILNFKKPPTWQENPYVYVAFSVWSTLVIISLVFGNRH</sequence>
<dbReference type="PANTHER" id="PTHR36761:SF2">
    <property type="entry name" value="ORF03 PROTEIN"/>
    <property type="match status" value="1"/>
</dbReference>
<name>A0A388KM01_CHABU</name>
<feature type="transmembrane region" description="Helical" evidence="1">
    <location>
        <begin position="209"/>
        <end position="228"/>
    </location>
</feature>
<dbReference type="STRING" id="69332.A0A388KM01"/>
<evidence type="ECO:0000256" key="1">
    <source>
        <dbReference type="SAM" id="Phobius"/>
    </source>
</evidence>
<dbReference type="Gramene" id="GBG71079">
    <property type="protein sequence ID" value="GBG71079"/>
    <property type="gene ID" value="CBR_g8379"/>
</dbReference>
<protein>
    <submittedName>
        <fullName evidence="2">Uncharacterized protein</fullName>
    </submittedName>
</protein>
<dbReference type="PANTHER" id="PTHR36761">
    <property type="entry name" value="ORF03 PROTEIN"/>
    <property type="match status" value="1"/>
</dbReference>
<proteinExistence type="predicted"/>
<dbReference type="EMBL" id="BFEA01000140">
    <property type="protein sequence ID" value="GBG71079.1"/>
    <property type="molecule type" value="Genomic_DNA"/>
</dbReference>
<keyword evidence="1" id="KW-1133">Transmembrane helix</keyword>
<dbReference type="Proteomes" id="UP000265515">
    <property type="component" value="Unassembled WGS sequence"/>
</dbReference>
<dbReference type="OrthoDB" id="2019920at2759"/>